<feature type="region of interest" description="Disordered" evidence="4">
    <location>
        <begin position="232"/>
        <end position="460"/>
    </location>
</feature>
<dbReference type="SUPFAM" id="SSF52047">
    <property type="entry name" value="RNI-like"/>
    <property type="match status" value="1"/>
</dbReference>
<feature type="compositionally biased region" description="Basic and acidic residues" evidence="4">
    <location>
        <begin position="273"/>
        <end position="282"/>
    </location>
</feature>
<evidence type="ECO:0000256" key="1">
    <source>
        <dbReference type="ARBA" id="ARBA00004245"/>
    </source>
</evidence>
<evidence type="ECO:0000256" key="2">
    <source>
        <dbReference type="ARBA" id="ARBA00022490"/>
    </source>
</evidence>
<dbReference type="AlphaFoldDB" id="A0A915E6A7"/>
<evidence type="ECO:0000256" key="3">
    <source>
        <dbReference type="ARBA" id="ARBA00023212"/>
    </source>
</evidence>
<dbReference type="WBParaSite" id="jg329">
    <property type="protein sequence ID" value="jg329"/>
    <property type="gene ID" value="jg329"/>
</dbReference>
<feature type="compositionally biased region" description="Polar residues" evidence="4">
    <location>
        <begin position="439"/>
        <end position="460"/>
    </location>
</feature>
<organism evidence="5 6">
    <name type="scientific">Ditylenchus dipsaci</name>
    <dbReference type="NCBI Taxonomy" id="166011"/>
    <lineage>
        <taxon>Eukaryota</taxon>
        <taxon>Metazoa</taxon>
        <taxon>Ecdysozoa</taxon>
        <taxon>Nematoda</taxon>
        <taxon>Chromadorea</taxon>
        <taxon>Rhabditida</taxon>
        <taxon>Tylenchina</taxon>
        <taxon>Tylenchomorpha</taxon>
        <taxon>Sphaerularioidea</taxon>
        <taxon>Anguinidae</taxon>
        <taxon>Anguininae</taxon>
        <taxon>Ditylenchus</taxon>
    </lineage>
</organism>
<dbReference type="GO" id="GO:0007015">
    <property type="term" value="P:actin filament organization"/>
    <property type="evidence" value="ECO:0007669"/>
    <property type="project" value="TreeGrafter"/>
</dbReference>
<dbReference type="Gene3D" id="3.80.10.10">
    <property type="entry name" value="Ribonuclease Inhibitor"/>
    <property type="match status" value="2"/>
</dbReference>
<feature type="compositionally biased region" description="Basic residues" evidence="4">
    <location>
        <begin position="384"/>
        <end position="393"/>
    </location>
</feature>
<proteinExistence type="predicted"/>
<accession>A0A915E6A7</accession>
<protein>
    <submittedName>
        <fullName evidence="6">Tropomodulin</fullName>
    </submittedName>
</protein>
<evidence type="ECO:0000313" key="5">
    <source>
        <dbReference type="Proteomes" id="UP000887574"/>
    </source>
</evidence>
<keyword evidence="2" id="KW-0963">Cytoplasm</keyword>
<dbReference type="GO" id="GO:0030016">
    <property type="term" value="C:myofibril"/>
    <property type="evidence" value="ECO:0007669"/>
    <property type="project" value="TreeGrafter"/>
</dbReference>
<name>A0A915E6A7_9BILA</name>
<dbReference type="InterPro" id="IPR032675">
    <property type="entry name" value="LRR_dom_sf"/>
</dbReference>
<feature type="compositionally biased region" description="Low complexity" evidence="4">
    <location>
        <begin position="232"/>
        <end position="246"/>
    </location>
</feature>
<comment type="subcellular location">
    <subcellularLocation>
        <location evidence="1">Cytoplasm</location>
        <location evidence="1">Cytoskeleton</location>
    </subcellularLocation>
</comment>
<dbReference type="PANTHER" id="PTHR10901">
    <property type="entry name" value="TROPOMODULIN"/>
    <property type="match status" value="1"/>
</dbReference>
<dbReference type="PANTHER" id="PTHR10901:SF16">
    <property type="entry name" value="TROPOMODULIN"/>
    <property type="match status" value="1"/>
</dbReference>
<dbReference type="InterPro" id="IPR004934">
    <property type="entry name" value="TMOD"/>
</dbReference>
<feature type="compositionally biased region" description="Low complexity" evidence="4">
    <location>
        <begin position="257"/>
        <end position="272"/>
    </location>
</feature>
<keyword evidence="5" id="KW-1185">Reference proteome</keyword>
<dbReference type="GO" id="GO:0030239">
    <property type="term" value="P:myofibril assembly"/>
    <property type="evidence" value="ECO:0007669"/>
    <property type="project" value="TreeGrafter"/>
</dbReference>
<dbReference type="GO" id="GO:0005523">
    <property type="term" value="F:tropomyosin binding"/>
    <property type="evidence" value="ECO:0007669"/>
    <property type="project" value="InterPro"/>
</dbReference>
<feature type="compositionally biased region" description="Basic and acidic residues" evidence="4">
    <location>
        <begin position="355"/>
        <end position="378"/>
    </location>
</feature>
<feature type="region of interest" description="Disordered" evidence="4">
    <location>
        <begin position="56"/>
        <end position="82"/>
    </location>
</feature>
<evidence type="ECO:0000313" key="6">
    <source>
        <dbReference type="WBParaSite" id="jg329"/>
    </source>
</evidence>
<reference evidence="6" key="1">
    <citation type="submission" date="2022-11" db="UniProtKB">
        <authorList>
            <consortium name="WormBaseParasite"/>
        </authorList>
    </citation>
    <scope>IDENTIFICATION</scope>
</reference>
<keyword evidence="3" id="KW-0206">Cytoskeleton</keyword>
<dbReference type="GO" id="GO:0051694">
    <property type="term" value="P:pointed-end actin filament capping"/>
    <property type="evidence" value="ECO:0007669"/>
    <property type="project" value="InterPro"/>
</dbReference>
<dbReference type="GO" id="GO:0005856">
    <property type="term" value="C:cytoskeleton"/>
    <property type="evidence" value="ECO:0007669"/>
    <property type="project" value="UniProtKB-SubCell"/>
</dbReference>
<dbReference type="Proteomes" id="UP000887574">
    <property type="component" value="Unplaced"/>
</dbReference>
<evidence type="ECO:0000256" key="4">
    <source>
        <dbReference type="SAM" id="MobiDB-lite"/>
    </source>
</evidence>
<sequence length="460" mass="50628">MSDENEEHNIEVMTDADFERALDALREEGSDEVGDLLKLMNENQMISWEEAERIMGDSNPEPVKSSLPAATRPTEPDNDTDVDSTIQRLYRNDPKLVEINLNNMKRTPIPQVKRILEAMCENTYMEKLSLANMGLYDMDIAPLLDVIENNDTLRCLNSCPQAPIFGRGQGGQPGVAFSTTAEKEIIDAIFQNKGLTKISINLRLPEGRHKVEQATIRNQEIRRILRRQAAAEAAQSKAAASTSATKTAKKPEEKEQPTTSKAAPPKPTTSKAGVEKPKEAKPTKMARKPSAAEEPEEETVLLRRKSSGSKALQEKQVSTVKPLAVAGAKPMAVASLKEREKLVPAADKTLTAAASKEKEKPFSTKEKPSTTTLAKEEEQTSPPKTKKVVKKKLSSASSKAEDSAEKQSTAVNSKPAAAESNKVEETTPRKLSRKKCHPSQPQNQLPIPNLTWPQESTQRH</sequence>